<evidence type="ECO:0000313" key="1">
    <source>
        <dbReference type="EMBL" id="EGV99628.1"/>
    </source>
</evidence>
<dbReference type="EMBL" id="JH000159">
    <property type="protein sequence ID" value="EGV99628.1"/>
    <property type="molecule type" value="Genomic_DNA"/>
</dbReference>
<organism evidence="1 2">
    <name type="scientific">Cricetulus griseus</name>
    <name type="common">Chinese hamster</name>
    <name type="synonym">Cricetulus barabensis griseus</name>
    <dbReference type="NCBI Taxonomy" id="10029"/>
    <lineage>
        <taxon>Eukaryota</taxon>
        <taxon>Metazoa</taxon>
        <taxon>Chordata</taxon>
        <taxon>Craniata</taxon>
        <taxon>Vertebrata</taxon>
        <taxon>Euteleostomi</taxon>
        <taxon>Mammalia</taxon>
        <taxon>Eutheria</taxon>
        <taxon>Euarchontoglires</taxon>
        <taxon>Glires</taxon>
        <taxon>Rodentia</taxon>
        <taxon>Myomorpha</taxon>
        <taxon>Muroidea</taxon>
        <taxon>Cricetidae</taxon>
        <taxon>Cricetinae</taxon>
        <taxon>Cricetulus</taxon>
    </lineage>
</organism>
<gene>
    <name evidence="1" type="ORF">I79_005540</name>
</gene>
<name>G3H5G0_CRIGR</name>
<dbReference type="InParanoid" id="G3H5G0"/>
<dbReference type="AlphaFoldDB" id="G3H5G0"/>
<proteinExistence type="predicted"/>
<evidence type="ECO:0000313" key="2">
    <source>
        <dbReference type="Proteomes" id="UP000001075"/>
    </source>
</evidence>
<accession>G3H5G0</accession>
<sequence>MLTAIIPPSGNLLVISLGSSAVFQMKMNWHEILQEVPVQKSLLEYPKPHPSICKANFE</sequence>
<protein>
    <submittedName>
        <fullName evidence="1">Uncharacterized protein</fullName>
    </submittedName>
</protein>
<reference evidence="2" key="1">
    <citation type="journal article" date="2011" name="Nat. Biotechnol.">
        <title>The genomic sequence of the Chinese hamster ovary (CHO)-K1 cell line.</title>
        <authorList>
            <person name="Xu X."/>
            <person name="Nagarajan H."/>
            <person name="Lewis N.E."/>
            <person name="Pan S."/>
            <person name="Cai Z."/>
            <person name="Liu X."/>
            <person name="Chen W."/>
            <person name="Xie M."/>
            <person name="Wang W."/>
            <person name="Hammond S."/>
            <person name="Andersen M.R."/>
            <person name="Neff N."/>
            <person name="Passarelli B."/>
            <person name="Koh W."/>
            <person name="Fan H.C."/>
            <person name="Wang J."/>
            <person name="Gui Y."/>
            <person name="Lee K.H."/>
            <person name="Betenbaugh M.J."/>
            <person name="Quake S.R."/>
            <person name="Famili I."/>
            <person name="Palsson B.O."/>
            <person name="Wang J."/>
        </authorList>
    </citation>
    <scope>NUCLEOTIDE SEQUENCE [LARGE SCALE GENOMIC DNA]</scope>
    <source>
        <strain evidence="2">CHO K1 cell line</strain>
    </source>
</reference>
<dbReference type="Proteomes" id="UP000001075">
    <property type="component" value="Unassembled WGS sequence"/>
</dbReference>